<feature type="transmembrane region" description="Helical" evidence="7">
    <location>
        <begin position="89"/>
        <end position="109"/>
    </location>
</feature>
<dbReference type="Pfam" id="PF00083">
    <property type="entry name" value="Sugar_tr"/>
    <property type="match status" value="1"/>
</dbReference>
<proteinExistence type="inferred from homology"/>
<dbReference type="PANTHER" id="PTHR23511">
    <property type="entry name" value="SYNAPTIC VESICLE GLYCOPROTEIN 2"/>
    <property type="match status" value="1"/>
</dbReference>
<gene>
    <name evidence="9" type="ORF">Zmor_011200</name>
</gene>
<dbReference type="Gene3D" id="1.20.1250.20">
    <property type="entry name" value="MFS general substrate transporter like domains"/>
    <property type="match status" value="1"/>
</dbReference>
<feature type="transmembrane region" description="Helical" evidence="7">
    <location>
        <begin position="428"/>
        <end position="451"/>
    </location>
</feature>
<keyword evidence="4 7" id="KW-0812">Transmembrane</keyword>
<evidence type="ECO:0000256" key="6">
    <source>
        <dbReference type="ARBA" id="ARBA00023136"/>
    </source>
</evidence>
<dbReference type="InterPro" id="IPR005828">
    <property type="entry name" value="MFS_sugar_transport-like"/>
</dbReference>
<evidence type="ECO:0000259" key="8">
    <source>
        <dbReference type="PROSITE" id="PS50850"/>
    </source>
</evidence>
<dbReference type="EMBL" id="JALNTZ010000003">
    <property type="protein sequence ID" value="KAJ3659516.1"/>
    <property type="molecule type" value="Genomic_DNA"/>
</dbReference>
<evidence type="ECO:0000256" key="4">
    <source>
        <dbReference type="ARBA" id="ARBA00022692"/>
    </source>
</evidence>
<reference evidence="9" key="1">
    <citation type="journal article" date="2023" name="G3 (Bethesda)">
        <title>Whole genome assemblies of Zophobas morio and Tenebrio molitor.</title>
        <authorList>
            <person name="Kaur S."/>
            <person name="Stinson S.A."/>
            <person name="diCenzo G.C."/>
        </authorList>
    </citation>
    <scope>NUCLEOTIDE SEQUENCE</scope>
    <source>
        <strain evidence="9">QUZm001</strain>
    </source>
</reference>
<dbReference type="PROSITE" id="PS50850">
    <property type="entry name" value="MFS"/>
    <property type="match status" value="1"/>
</dbReference>
<feature type="transmembrane region" description="Helical" evidence="7">
    <location>
        <begin position="403"/>
        <end position="422"/>
    </location>
</feature>
<evidence type="ECO:0000313" key="9">
    <source>
        <dbReference type="EMBL" id="KAJ3659516.1"/>
    </source>
</evidence>
<dbReference type="GO" id="GO:0016020">
    <property type="term" value="C:membrane"/>
    <property type="evidence" value="ECO:0007669"/>
    <property type="project" value="UniProtKB-SubCell"/>
</dbReference>
<evidence type="ECO:0000256" key="5">
    <source>
        <dbReference type="ARBA" id="ARBA00022989"/>
    </source>
</evidence>
<dbReference type="PANTHER" id="PTHR23511:SF36">
    <property type="entry name" value="EG:BACR7A4.13 PROTEIN-RELATED"/>
    <property type="match status" value="1"/>
</dbReference>
<protein>
    <recommendedName>
        <fullName evidence="8">Major facilitator superfamily (MFS) profile domain-containing protein</fullName>
    </recommendedName>
</protein>
<keyword evidence="10" id="KW-1185">Reference proteome</keyword>
<feature type="transmembrane region" description="Helical" evidence="7">
    <location>
        <begin position="374"/>
        <end position="396"/>
    </location>
</feature>
<feature type="transmembrane region" description="Helical" evidence="7">
    <location>
        <begin position="458"/>
        <end position="481"/>
    </location>
</feature>
<name>A0AA38ISU3_9CUCU</name>
<keyword evidence="5 7" id="KW-1133">Transmembrane helix</keyword>
<feature type="transmembrane region" description="Helical" evidence="7">
    <location>
        <begin position="202"/>
        <end position="221"/>
    </location>
</feature>
<accession>A0AA38ISU3</accession>
<keyword evidence="3" id="KW-0813">Transport</keyword>
<dbReference type="GO" id="GO:0022857">
    <property type="term" value="F:transmembrane transporter activity"/>
    <property type="evidence" value="ECO:0007669"/>
    <property type="project" value="InterPro"/>
</dbReference>
<dbReference type="InterPro" id="IPR020846">
    <property type="entry name" value="MFS_dom"/>
</dbReference>
<evidence type="ECO:0000313" key="10">
    <source>
        <dbReference type="Proteomes" id="UP001168821"/>
    </source>
</evidence>
<keyword evidence="6 7" id="KW-0472">Membrane</keyword>
<organism evidence="9 10">
    <name type="scientific">Zophobas morio</name>
    <dbReference type="NCBI Taxonomy" id="2755281"/>
    <lineage>
        <taxon>Eukaryota</taxon>
        <taxon>Metazoa</taxon>
        <taxon>Ecdysozoa</taxon>
        <taxon>Arthropoda</taxon>
        <taxon>Hexapoda</taxon>
        <taxon>Insecta</taxon>
        <taxon>Pterygota</taxon>
        <taxon>Neoptera</taxon>
        <taxon>Endopterygota</taxon>
        <taxon>Coleoptera</taxon>
        <taxon>Polyphaga</taxon>
        <taxon>Cucujiformia</taxon>
        <taxon>Tenebrionidae</taxon>
        <taxon>Zophobas</taxon>
    </lineage>
</organism>
<sequence length="519" mass="57213">MSKIKVYNISENVDKHVAENKNREVTPTQDIYNADFETAISATKFGKFNILLFLLVIPAGCTFMLETTTMSYVFPAAHCDLDLSLNDRGFLNAITFTGMISSSFMWGFLCDTLGRKRLMVIGYLLDAVFVIMSSFSQNYTFLLIFKFLGGFIINGHYCFNCLFIGISLLQISFTGSVTWAILPQKIVITLFNNSVVLRPWNLFLLVCAIPSLVSGIIFIFMPESPKFLMTVGRNEEALAVFRTVYALNTGNNKQNFPIQTLLDETKTEGREMQKHGGHITAGRSKTQALREGFQQIKPLCFPPHLKHIILVCCMQSLIMSGANTLRLWLPQIFQAISDYEYYNNGSTASLCDMLEALETSTQSDICYVNFSPTVYVNTIIVASVTIFGFAVVGSLINKLGKKTLLGILAFSGGMCAMSMYFAQNTAVVVVLSSLFLSAGGIAGNVLLTIIIDLFPTSLRVVTISLVLMFGPLASMTGNLVFPLLLSLGCAPPFFTLGCALIVCSFLVMILPNTERKALN</sequence>
<dbReference type="Proteomes" id="UP001168821">
    <property type="component" value="Unassembled WGS sequence"/>
</dbReference>
<comment type="similarity">
    <text evidence="2">Belongs to the major facilitator superfamily.</text>
</comment>
<evidence type="ECO:0000256" key="3">
    <source>
        <dbReference type="ARBA" id="ARBA00022448"/>
    </source>
</evidence>
<feature type="transmembrane region" description="Helical" evidence="7">
    <location>
        <begin position="121"/>
        <end position="145"/>
    </location>
</feature>
<evidence type="ECO:0000256" key="2">
    <source>
        <dbReference type="ARBA" id="ARBA00008335"/>
    </source>
</evidence>
<evidence type="ECO:0000256" key="1">
    <source>
        <dbReference type="ARBA" id="ARBA00004141"/>
    </source>
</evidence>
<comment type="subcellular location">
    <subcellularLocation>
        <location evidence="1">Membrane</location>
        <topology evidence="1">Multi-pass membrane protein</topology>
    </subcellularLocation>
</comment>
<comment type="caution">
    <text evidence="9">The sequence shown here is derived from an EMBL/GenBank/DDBJ whole genome shotgun (WGS) entry which is preliminary data.</text>
</comment>
<dbReference type="SUPFAM" id="SSF103473">
    <property type="entry name" value="MFS general substrate transporter"/>
    <property type="match status" value="1"/>
</dbReference>
<dbReference type="InterPro" id="IPR036259">
    <property type="entry name" value="MFS_trans_sf"/>
</dbReference>
<feature type="transmembrane region" description="Helical" evidence="7">
    <location>
        <begin position="493"/>
        <end position="510"/>
    </location>
</feature>
<feature type="transmembrane region" description="Helical" evidence="7">
    <location>
        <begin position="50"/>
        <end position="77"/>
    </location>
</feature>
<evidence type="ECO:0000256" key="7">
    <source>
        <dbReference type="SAM" id="Phobius"/>
    </source>
</evidence>
<dbReference type="AlphaFoldDB" id="A0AA38ISU3"/>
<feature type="transmembrane region" description="Helical" evidence="7">
    <location>
        <begin position="157"/>
        <end position="182"/>
    </location>
</feature>
<feature type="domain" description="Major facilitator superfamily (MFS) profile" evidence="8">
    <location>
        <begin position="52"/>
        <end position="515"/>
    </location>
</feature>